<accession>A0AAI8QC61</accession>
<dbReference type="Pfam" id="PF02770">
    <property type="entry name" value="Acyl-CoA_dh_M"/>
    <property type="match status" value="1"/>
</dbReference>
<comment type="cofactor">
    <cofactor evidence="1 7">
        <name>FAD</name>
        <dbReference type="ChEBI" id="CHEBI:57692"/>
    </cofactor>
</comment>
<feature type="domain" description="Acyl-CoA oxidase/dehydrogenase middle" evidence="10">
    <location>
        <begin position="199"/>
        <end position="294"/>
    </location>
</feature>
<feature type="domain" description="Acyl-CoA dehydrogenase/oxidase C-terminal" evidence="9">
    <location>
        <begin position="312"/>
        <end position="460"/>
    </location>
</feature>
<dbReference type="InterPro" id="IPR009075">
    <property type="entry name" value="AcylCo_DH/oxidase_C"/>
</dbReference>
<gene>
    <name evidence="12" type="ORF">S23_28520</name>
</gene>
<dbReference type="Gene3D" id="2.40.110.10">
    <property type="entry name" value="Butyryl-CoA Dehydrogenase, subunit A, domain 2"/>
    <property type="match status" value="1"/>
</dbReference>
<keyword evidence="5 7" id="KW-0274">FAD</keyword>
<sequence length="472" mass="53101">MKLSFEGRRKSIRNRNSFATREPVPKRPQGSRIKAFALAGHARREDSPVKTALQRETEERPMDFDLSTKQKEWLDRVQSFMTKHVRPAVPIYNEQDKAGDRWKVIPVLEDLKKKAKAEGLWNMFMPPNEHEDDEFRGAGLTNLEYALLSEQMGHISWASEVFNCSAPDTGNMEVFMRYGSKEQKRKWLRPLMDGEIRSAFLMTEPAVASSDATNIETSIVRDGDHYVINGRKWWSSGVGDPRCKIAILMGKTDFKAAKHQQQSQILVPLDTPGIKVEKMLPVFGFDDAPHGHAQVLLENVRVPKENILLGEGRGFEIAQGRLGPGRIHHCMRTIGKAEEALEKMVKRLMSRTAFGKKIVEHSVWEQRIGEARTNIEMTRLLCLKAADMMDKVGNKTAQAEIAMIKVAAPNMALKIIDEAIQAFGGAGVSDEAGLAKDYAGIRTLRLADGPDEVHNRAIARLEVRKYANSPKH</sequence>
<dbReference type="Pfam" id="PF00441">
    <property type="entry name" value="Acyl-CoA_dh_1"/>
    <property type="match status" value="1"/>
</dbReference>
<proteinExistence type="inferred from homology"/>
<dbReference type="SUPFAM" id="SSF47203">
    <property type="entry name" value="Acyl-CoA dehydrogenase C-terminal domain-like"/>
    <property type="match status" value="1"/>
</dbReference>
<dbReference type="InterPro" id="IPR050741">
    <property type="entry name" value="Acyl-CoA_dehydrogenase"/>
</dbReference>
<dbReference type="PANTHER" id="PTHR48083:SF13">
    <property type="entry name" value="ACYL-COA DEHYDROGENASE FAMILY MEMBER 11"/>
    <property type="match status" value="1"/>
</dbReference>
<feature type="region of interest" description="Disordered" evidence="8">
    <location>
        <begin position="1"/>
        <end position="62"/>
    </location>
</feature>
<dbReference type="GO" id="GO:0003995">
    <property type="term" value="F:acyl-CoA dehydrogenase activity"/>
    <property type="evidence" value="ECO:0007669"/>
    <property type="project" value="TreeGrafter"/>
</dbReference>
<dbReference type="Gene3D" id="1.10.540.10">
    <property type="entry name" value="Acyl-CoA dehydrogenase/oxidase, N-terminal domain"/>
    <property type="match status" value="1"/>
</dbReference>
<organism evidence="12 13">
    <name type="scientific">Bradyrhizobium cosmicum</name>
    <dbReference type="NCBI Taxonomy" id="1404864"/>
    <lineage>
        <taxon>Bacteria</taxon>
        <taxon>Pseudomonadati</taxon>
        <taxon>Pseudomonadota</taxon>
        <taxon>Alphaproteobacteria</taxon>
        <taxon>Hyphomicrobiales</taxon>
        <taxon>Nitrobacteraceae</taxon>
        <taxon>Bradyrhizobium</taxon>
    </lineage>
</organism>
<name>A0AAI8QC61_9BRAD</name>
<dbReference type="Gene3D" id="1.20.140.10">
    <property type="entry name" value="Butyryl-CoA Dehydrogenase, subunit A, domain 3"/>
    <property type="match status" value="1"/>
</dbReference>
<evidence type="ECO:0000256" key="1">
    <source>
        <dbReference type="ARBA" id="ARBA00001974"/>
    </source>
</evidence>
<protein>
    <submittedName>
        <fullName evidence="12">Acyl-CoA dehydrogenase</fullName>
    </submittedName>
</protein>
<dbReference type="Proteomes" id="UP000007886">
    <property type="component" value="Chromosome"/>
</dbReference>
<keyword evidence="4 7" id="KW-0285">Flavoprotein</keyword>
<dbReference type="InterPro" id="IPR036250">
    <property type="entry name" value="AcylCo_DH-like_C"/>
</dbReference>
<dbReference type="AlphaFoldDB" id="A0AAI8QC61"/>
<dbReference type="KEGG" id="brs:S23_28520"/>
<evidence type="ECO:0000256" key="3">
    <source>
        <dbReference type="ARBA" id="ARBA00011738"/>
    </source>
</evidence>
<feature type="compositionally biased region" description="Basic and acidic residues" evidence="8">
    <location>
        <begin position="42"/>
        <end position="62"/>
    </location>
</feature>
<evidence type="ECO:0000313" key="13">
    <source>
        <dbReference type="Proteomes" id="UP000007886"/>
    </source>
</evidence>
<dbReference type="InterPro" id="IPR046373">
    <property type="entry name" value="Acyl-CoA_Oxase/DH_mid-dom_sf"/>
</dbReference>
<evidence type="ECO:0000256" key="8">
    <source>
        <dbReference type="SAM" id="MobiDB-lite"/>
    </source>
</evidence>
<dbReference type="InterPro" id="IPR009100">
    <property type="entry name" value="AcylCoA_DH/oxidase_NM_dom_sf"/>
</dbReference>
<evidence type="ECO:0000256" key="6">
    <source>
        <dbReference type="ARBA" id="ARBA00023002"/>
    </source>
</evidence>
<dbReference type="SUPFAM" id="SSF56645">
    <property type="entry name" value="Acyl-CoA dehydrogenase NM domain-like"/>
    <property type="match status" value="1"/>
</dbReference>
<evidence type="ECO:0000256" key="7">
    <source>
        <dbReference type="RuleBase" id="RU362125"/>
    </source>
</evidence>
<dbReference type="EMBL" id="AP012279">
    <property type="protein sequence ID" value="BAL76061.1"/>
    <property type="molecule type" value="Genomic_DNA"/>
</dbReference>
<dbReference type="GO" id="GO:0050660">
    <property type="term" value="F:flavin adenine dinucleotide binding"/>
    <property type="evidence" value="ECO:0007669"/>
    <property type="project" value="InterPro"/>
</dbReference>
<comment type="subunit">
    <text evidence="3">Homodimer.</text>
</comment>
<feature type="domain" description="Acyl-CoA dehydrogenase/oxidase N-terminal" evidence="11">
    <location>
        <begin position="68"/>
        <end position="195"/>
    </location>
</feature>
<evidence type="ECO:0000256" key="5">
    <source>
        <dbReference type="ARBA" id="ARBA00022827"/>
    </source>
</evidence>
<reference evidence="12 13" key="1">
    <citation type="journal article" date="2012" name="Microbes Environ.">
        <title>Complete genome sequence of Bradyrhizobium sp. S23321: insights into symbiosis evolution in soil oligotrophs.</title>
        <authorList>
            <person name="Okubo T."/>
            <person name="Tsukui T."/>
            <person name="Maita H."/>
            <person name="Okamoto S."/>
            <person name="Oshima K."/>
            <person name="Fujisawa T."/>
            <person name="Saito A."/>
            <person name="Futamata H."/>
            <person name="Hattori R."/>
            <person name="Shimomura Y."/>
            <person name="Haruta S."/>
            <person name="Morimoto S."/>
            <person name="Wang Y."/>
            <person name="Sakai Y."/>
            <person name="Hattori M."/>
            <person name="Aizawa S."/>
            <person name="Nagashima K.V.P."/>
            <person name="Masuda S."/>
            <person name="Hattori T."/>
            <person name="Yamashita A."/>
            <person name="Bao Z."/>
            <person name="Hayatsu M."/>
            <person name="Kajiya-Kanegae H."/>
            <person name="Yoshinaga I."/>
            <person name="Sakamoto K."/>
            <person name="Toyota K."/>
            <person name="Nakao M."/>
            <person name="Kohara M."/>
            <person name="Anda M."/>
            <person name="Niwa R."/>
            <person name="Jung-Hwan P."/>
            <person name="Sameshima-Saito R."/>
            <person name="Tokuda S."/>
            <person name="Yamamoto S."/>
            <person name="Yamamoto S."/>
            <person name="Yokoyama T."/>
            <person name="Akutsu T."/>
            <person name="Nakamura Y."/>
            <person name="Nakahira-Yanaka Y."/>
            <person name="Takada Hoshino Y."/>
            <person name="Hirakawa H."/>
            <person name="Mitsui H."/>
            <person name="Terasawa K."/>
            <person name="Itakura M."/>
            <person name="Sato S."/>
            <person name="Ikeda-Ohtsubo W."/>
            <person name="Sakakura N."/>
            <person name="Kaminuma E."/>
            <person name="Minamisawa K."/>
        </authorList>
    </citation>
    <scope>NUCLEOTIDE SEQUENCE [LARGE SCALE GENOMIC DNA]</scope>
    <source>
        <strain evidence="12 13">S23321</strain>
    </source>
</reference>
<dbReference type="PANTHER" id="PTHR48083">
    <property type="entry name" value="MEDIUM-CHAIN SPECIFIC ACYL-COA DEHYDROGENASE, MITOCHONDRIAL-RELATED"/>
    <property type="match status" value="1"/>
</dbReference>
<dbReference type="InterPro" id="IPR013786">
    <property type="entry name" value="AcylCoA_DH/ox_N"/>
</dbReference>
<evidence type="ECO:0000259" key="10">
    <source>
        <dbReference type="Pfam" id="PF02770"/>
    </source>
</evidence>
<evidence type="ECO:0000256" key="2">
    <source>
        <dbReference type="ARBA" id="ARBA00009347"/>
    </source>
</evidence>
<comment type="similarity">
    <text evidence="2 7">Belongs to the acyl-CoA dehydrogenase family.</text>
</comment>
<dbReference type="GO" id="GO:0005737">
    <property type="term" value="C:cytoplasm"/>
    <property type="evidence" value="ECO:0007669"/>
    <property type="project" value="TreeGrafter"/>
</dbReference>
<keyword evidence="13" id="KW-1185">Reference proteome</keyword>
<keyword evidence="6 7" id="KW-0560">Oxidoreductase</keyword>
<evidence type="ECO:0000256" key="4">
    <source>
        <dbReference type="ARBA" id="ARBA00022630"/>
    </source>
</evidence>
<evidence type="ECO:0000259" key="11">
    <source>
        <dbReference type="Pfam" id="PF02771"/>
    </source>
</evidence>
<evidence type="ECO:0000313" key="12">
    <source>
        <dbReference type="EMBL" id="BAL76061.1"/>
    </source>
</evidence>
<dbReference type="Pfam" id="PF02771">
    <property type="entry name" value="Acyl-CoA_dh_N"/>
    <property type="match status" value="1"/>
</dbReference>
<evidence type="ECO:0000259" key="9">
    <source>
        <dbReference type="Pfam" id="PF00441"/>
    </source>
</evidence>
<dbReference type="InterPro" id="IPR037069">
    <property type="entry name" value="AcylCoA_DH/ox_N_sf"/>
</dbReference>
<dbReference type="InterPro" id="IPR006091">
    <property type="entry name" value="Acyl-CoA_Oxase/DH_mid-dom"/>
</dbReference>
<dbReference type="FunFam" id="2.40.110.10:FF:000002">
    <property type="entry name" value="Acyl-CoA dehydrogenase fadE12"/>
    <property type="match status" value="1"/>
</dbReference>
<dbReference type="GO" id="GO:0033539">
    <property type="term" value="P:fatty acid beta-oxidation using acyl-CoA dehydrogenase"/>
    <property type="evidence" value="ECO:0007669"/>
    <property type="project" value="TreeGrafter"/>
</dbReference>